<evidence type="ECO:0000256" key="3">
    <source>
        <dbReference type="SAM" id="MobiDB-lite"/>
    </source>
</evidence>
<dbReference type="OrthoDB" id="1404170at2"/>
<feature type="compositionally biased region" description="Low complexity" evidence="3">
    <location>
        <begin position="149"/>
        <end position="163"/>
    </location>
</feature>
<dbReference type="Gene3D" id="1.10.530.10">
    <property type="match status" value="1"/>
</dbReference>
<dbReference type="InterPro" id="IPR010618">
    <property type="entry name" value="RPF"/>
</dbReference>
<sequence length="242" mass="25208">MSSKTMTRTLGTIVGLTALGLAVPTAAQAHTRAPEVESPSSAVVHTSGSHQGRTLYTTVNLNVRKGASIESQRLTTLPKGTAVRTTGVTTKYWTQISYEGQKRWVASRYLTDDRPASVHTAGAASTPAPKRQATRQAPNKQATASAPKASTTRTSTSGSAAATTSSSVWDQLAQCESGGNWSTNTGNGFYGGLQFTQSTWSAYGGKGSPQTASRTEQIAVAQKVQAGQGWGAWPACSAKLGL</sequence>
<feature type="region of interest" description="Disordered" evidence="3">
    <location>
        <begin position="30"/>
        <end position="49"/>
    </location>
</feature>
<evidence type="ECO:0000256" key="2">
    <source>
        <dbReference type="ARBA" id="ARBA00022801"/>
    </source>
</evidence>
<dbReference type="AlphaFoldDB" id="A0A1G6IHP4"/>
<organism evidence="6 7">
    <name type="scientific">Raineyella antarctica</name>
    <dbReference type="NCBI Taxonomy" id="1577474"/>
    <lineage>
        <taxon>Bacteria</taxon>
        <taxon>Bacillati</taxon>
        <taxon>Actinomycetota</taxon>
        <taxon>Actinomycetes</taxon>
        <taxon>Propionibacteriales</taxon>
        <taxon>Propionibacteriaceae</taxon>
        <taxon>Raineyella</taxon>
    </lineage>
</organism>
<feature type="compositionally biased region" description="Polar residues" evidence="3">
    <location>
        <begin position="134"/>
        <end position="144"/>
    </location>
</feature>
<dbReference type="STRING" id="1577474.GA0111570_1172"/>
<evidence type="ECO:0000259" key="5">
    <source>
        <dbReference type="PROSITE" id="PS51781"/>
    </source>
</evidence>
<dbReference type="PROSITE" id="PS51781">
    <property type="entry name" value="SH3B"/>
    <property type="match status" value="1"/>
</dbReference>
<dbReference type="Pfam" id="PF08239">
    <property type="entry name" value="SH3_3"/>
    <property type="match status" value="1"/>
</dbReference>
<dbReference type="EMBL" id="FMYF01000017">
    <property type="protein sequence ID" value="SDC06102.1"/>
    <property type="molecule type" value="Genomic_DNA"/>
</dbReference>
<feature type="domain" description="SH3b" evidence="5">
    <location>
        <begin position="51"/>
        <end position="114"/>
    </location>
</feature>
<dbReference type="CDD" id="cd13925">
    <property type="entry name" value="RPF"/>
    <property type="match status" value="1"/>
</dbReference>
<dbReference type="InterPro" id="IPR003646">
    <property type="entry name" value="SH3-like_bac-type"/>
</dbReference>
<feature type="chain" id="PRO_5011706529" evidence="4">
    <location>
        <begin position="30"/>
        <end position="242"/>
    </location>
</feature>
<reference evidence="6 7" key="1">
    <citation type="submission" date="2016-06" db="EMBL/GenBank/DDBJ databases">
        <authorList>
            <person name="Olsen C.W."/>
            <person name="Carey S."/>
            <person name="Hinshaw L."/>
            <person name="Karasin A.I."/>
        </authorList>
    </citation>
    <scope>NUCLEOTIDE SEQUENCE [LARGE SCALE GENOMIC DNA]</scope>
    <source>
        <strain evidence="6 7">LZ-22</strain>
    </source>
</reference>
<dbReference type="RefSeq" id="WP_092613784.1">
    <property type="nucleotide sequence ID" value="NZ_FMYF01000017.1"/>
</dbReference>
<dbReference type="InterPro" id="IPR023346">
    <property type="entry name" value="Lysozyme-like_dom_sf"/>
</dbReference>
<dbReference type="Proteomes" id="UP000199086">
    <property type="component" value="Unassembled WGS sequence"/>
</dbReference>
<comment type="similarity">
    <text evidence="1">Belongs to the transglycosylase family. Rpf subfamily.</text>
</comment>
<feature type="region of interest" description="Disordered" evidence="3">
    <location>
        <begin position="116"/>
        <end position="163"/>
    </location>
</feature>
<protein>
    <submittedName>
        <fullName evidence="6">SH3 domain-containing protein</fullName>
    </submittedName>
</protein>
<name>A0A1G6IHP4_9ACTN</name>
<feature type="signal peptide" evidence="4">
    <location>
        <begin position="1"/>
        <end position="29"/>
    </location>
</feature>
<accession>A0A1G6IHP4</accession>
<proteinExistence type="inferred from homology"/>
<dbReference type="GO" id="GO:0016787">
    <property type="term" value="F:hydrolase activity"/>
    <property type="evidence" value="ECO:0007669"/>
    <property type="project" value="UniProtKB-KW"/>
</dbReference>
<keyword evidence="4" id="KW-0732">Signal</keyword>
<keyword evidence="2" id="KW-0378">Hydrolase</keyword>
<dbReference type="Pfam" id="PF06737">
    <property type="entry name" value="Transglycosylas"/>
    <property type="match status" value="1"/>
</dbReference>
<dbReference type="Gene3D" id="2.30.30.40">
    <property type="entry name" value="SH3 Domains"/>
    <property type="match status" value="1"/>
</dbReference>
<feature type="compositionally biased region" description="Polar residues" evidence="3">
    <location>
        <begin position="38"/>
        <end position="49"/>
    </location>
</feature>
<gene>
    <name evidence="6" type="ORF">GA0111570_1172</name>
</gene>
<evidence type="ECO:0000313" key="7">
    <source>
        <dbReference type="Proteomes" id="UP000199086"/>
    </source>
</evidence>
<evidence type="ECO:0000313" key="6">
    <source>
        <dbReference type="EMBL" id="SDC06102.1"/>
    </source>
</evidence>
<evidence type="ECO:0000256" key="4">
    <source>
        <dbReference type="SAM" id="SignalP"/>
    </source>
</evidence>
<dbReference type="SUPFAM" id="SSF53955">
    <property type="entry name" value="Lysozyme-like"/>
    <property type="match status" value="1"/>
</dbReference>
<keyword evidence="7" id="KW-1185">Reference proteome</keyword>
<dbReference type="SMART" id="SM00287">
    <property type="entry name" value="SH3b"/>
    <property type="match status" value="1"/>
</dbReference>
<evidence type="ECO:0000256" key="1">
    <source>
        <dbReference type="ARBA" id="ARBA00010830"/>
    </source>
</evidence>